<evidence type="ECO:0000259" key="5">
    <source>
        <dbReference type="Pfam" id="PF04542"/>
    </source>
</evidence>
<keyword evidence="2" id="KW-0731">Sigma factor</keyword>
<keyword evidence="3" id="KW-0238">DNA-binding</keyword>
<dbReference type="PANTHER" id="PTHR43133:SF8">
    <property type="entry name" value="RNA POLYMERASE SIGMA FACTOR HI_1459-RELATED"/>
    <property type="match status" value="1"/>
</dbReference>
<dbReference type="PANTHER" id="PTHR43133">
    <property type="entry name" value="RNA POLYMERASE ECF-TYPE SIGMA FACTO"/>
    <property type="match status" value="1"/>
</dbReference>
<dbReference type="Proteomes" id="UP000292927">
    <property type="component" value="Unassembled WGS sequence"/>
</dbReference>
<dbReference type="GO" id="GO:0006352">
    <property type="term" value="P:DNA-templated transcription initiation"/>
    <property type="evidence" value="ECO:0007669"/>
    <property type="project" value="InterPro"/>
</dbReference>
<dbReference type="EMBL" id="SGXF01000009">
    <property type="protein sequence ID" value="RZS92360.1"/>
    <property type="molecule type" value="Genomic_DNA"/>
</dbReference>
<evidence type="ECO:0000256" key="1">
    <source>
        <dbReference type="ARBA" id="ARBA00023015"/>
    </source>
</evidence>
<dbReference type="GO" id="GO:0016987">
    <property type="term" value="F:sigma factor activity"/>
    <property type="evidence" value="ECO:0007669"/>
    <property type="project" value="UniProtKB-KW"/>
</dbReference>
<name>A0A4Q7NZ82_9FIRM</name>
<keyword evidence="7" id="KW-1185">Reference proteome</keyword>
<dbReference type="GO" id="GO:0003677">
    <property type="term" value="F:DNA binding"/>
    <property type="evidence" value="ECO:0007669"/>
    <property type="project" value="UniProtKB-KW"/>
</dbReference>
<dbReference type="InterPro" id="IPR013325">
    <property type="entry name" value="RNA_pol_sigma_r2"/>
</dbReference>
<evidence type="ECO:0000313" key="6">
    <source>
        <dbReference type="EMBL" id="RZS92360.1"/>
    </source>
</evidence>
<organism evidence="6 7">
    <name type="scientific">Cuneatibacter caecimuris</name>
    <dbReference type="NCBI Taxonomy" id="1796618"/>
    <lineage>
        <taxon>Bacteria</taxon>
        <taxon>Bacillati</taxon>
        <taxon>Bacillota</taxon>
        <taxon>Clostridia</taxon>
        <taxon>Lachnospirales</taxon>
        <taxon>Lachnospiraceae</taxon>
        <taxon>Cuneatibacter</taxon>
    </lineage>
</organism>
<proteinExistence type="predicted"/>
<dbReference type="Pfam" id="PF04542">
    <property type="entry name" value="Sigma70_r2"/>
    <property type="match status" value="1"/>
</dbReference>
<evidence type="ECO:0000256" key="2">
    <source>
        <dbReference type="ARBA" id="ARBA00023082"/>
    </source>
</evidence>
<dbReference type="Gene3D" id="1.10.1740.10">
    <property type="match status" value="1"/>
</dbReference>
<feature type="domain" description="RNA polymerase sigma-70 region 2" evidence="5">
    <location>
        <begin position="20"/>
        <end position="77"/>
    </location>
</feature>
<evidence type="ECO:0000256" key="3">
    <source>
        <dbReference type="ARBA" id="ARBA00023125"/>
    </source>
</evidence>
<comment type="caution">
    <text evidence="6">The sequence shown here is derived from an EMBL/GenBank/DDBJ whole genome shotgun (WGS) entry which is preliminary data.</text>
</comment>
<dbReference type="InterPro" id="IPR039425">
    <property type="entry name" value="RNA_pol_sigma-70-like"/>
</dbReference>
<evidence type="ECO:0000313" key="7">
    <source>
        <dbReference type="Proteomes" id="UP000292927"/>
    </source>
</evidence>
<dbReference type="AlphaFoldDB" id="A0A4Q7NZ82"/>
<dbReference type="OrthoDB" id="9795666at2"/>
<protein>
    <submittedName>
        <fullName evidence="6">RNA polymerase sigma factor (Sigma-70 family)</fullName>
    </submittedName>
</protein>
<sequence>MKDGTDRFEQYYVRFFREVYCYFLTSIQNEFQAEEMAQEVFVKLWENIGKIQSPEHAERWIWRVTKNVLIDYYRYRAKYPRMDDQEIAEWGIDLRVPEGEMTENRCFNILCLERICIYLRNLNDLDFKIFWCWQHKEGWEDLSRSTGKSVHALQCRASRLTKKLRKKFGGDRA</sequence>
<dbReference type="RefSeq" id="WP_130436304.1">
    <property type="nucleotide sequence ID" value="NZ_SGXF01000009.1"/>
</dbReference>
<dbReference type="SUPFAM" id="SSF88946">
    <property type="entry name" value="Sigma2 domain of RNA polymerase sigma factors"/>
    <property type="match status" value="1"/>
</dbReference>
<keyword evidence="4" id="KW-0804">Transcription</keyword>
<reference evidence="6 7" key="1">
    <citation type="submission" date="2019-02" db="EMBL/GenBank/DDBJ databases">
        <title>Genomic Encyclopedia of Type Strains, Phase IV (KMG-IV): sequencing the most valuable type-strain genomes for metagenomic binning, comparative biology and taxonomic classification.</title>
        <authorList>
            <person name="Goeker M."/>
        </authorList>
    </citation>
    <scope>NUCLEOTIDE SEQUENCE [LARGE SCALE GENOMIC DNA]</scope>
    <source>
        <strain evidence="6 7">DSM 29486</strain>
    </source>
</reference>
<keyword evidence="1" id="KW-0805">Transcription regulation</keyword>
<accession>A0A4Q7NZ82</accession>
<gene>
    <name evidence="6" type="ORF">EV209_3074</name>
</gene>
<evidence type="ECO:0000256" key="4">
    <source>
        <dbReference type="ARBA" id="ARBA00023163"/>
    </source>
</evidence>
<dbReference type="InterPro" id="IPR007627">
    <property type="entry name" value="RNA_pol_sigma70_r2"/>
</dbReference>